<dbReference type="Pfam" id="PF13924">
    <property type="entry name" value="Lipocalin_5"/>
    <property type="match status" value="1"/>
</dbReference>
<sequence>MGRPGLITAGVVLLPSLAFAFSNLNGTLQGCLDLDCPKSKSMEDGKAAICNMGEDIADATIVQDILPVPKSDTKLSVALTRSPASIDVSGTPPPLEYDYSLWLIQPEGFALDTGDDGSNDDIPEVCGFLMLYFGTTMAPFADKYGTVYSDTDTVPNTVVPLADIHNSTECPASGMSNTCMQSLESILQGISVNNGTKPGDKGRCEAVAKELENRVYSEGNCDDTLTDMMITFTGMPLLGPGAPGADKASPVKSGDDGFCFPKEKASDTFILAQKLQTSAFAPRSDGTDRLVPAVPPPTSGGYIPLMTTELDQDGKVAGNATFICLRTLDQPYWAANAAGSVKPDAWWKVITGIGPPRVHRILRKLRYQNCPTIDGVLQPSPNYGSGVAGILIYTESGYMSTSSASTDLDLLPRDLNVTYPLKEGQSDADWARAGKHTLSYTGPFSFGEAIPGVPSTKKSGQIIHGPLTAAIIPSWIGAEKARNYTIFDSDEGTFIRFLVESEGTVGQLWWKRLD</sequence>
<feature type="signal peptide" evidence="1">
    <location>
        <begin position="1"/>
        <end position="20"/>
    </location>
</feature>
<dbReference type="InterPro" id="IPR024311">
    <property type="entry name" value="Lipocalin-like"/>
</dbReference>
<feature type="chain" id="PRO_5041917540" description="Lipocalin-like domain-containing protein" evidence="1">
    <location>
        <begin position="21"/>
        <end position="514"/>
    </location>
</feature>
<accession>A0AAE8T0E2</accession>
<gene>
    <name evidence="3" type="ORF">DNG_09761</name>
</gene>
<name>A0AAE8T0E2_9PEZI</name>
<reference evidence="3" key="1">
    <citation type="submission" date="2018-03" db="EMBL/GenBank/DDBJ databases">
        <authorList>
            <person name="Guldener U."/>
        </authorList>
    </citation>
    <scope>NUCLEOTIDE SEQUENCE</scope>
</reference>
<keyword evidence="1" id="KW-0732">Signal</keyword>
<evidence type="ECO:0000256" key="1">
    <source>
        <dbReference type="SAM" id="SignalP"/>
    </source>
</evidence>
<keyword evidence="4" id="KW-1185">Reference proteome</keyword>
<protein>
    <recommendedName>
        <fullName evidence="2">Lipocalin-like domain-containing protein</fullName>
    </recommendedName>
</protein>
<dbReference type="PROSITE" id="PS51257">
    <property type="entry name" value="PROKAR_LIPOPROTEIN"/>
    <property type="match status" value="1"/>
</dbReference>
<organism evidence="3 4">
    <name type="scientific">Cephalotrichum gorgonifer</name>
    <dbReference type="NCBI Taxonomy" id="2041049"/>
    <lineage>
        <taxon>Eukaryota</taxon>
        <taxon>Fungi</taxon>
        <taxon>Dikarya</taxon>
        <taxon>Ascomycota</taxon>
        <taxon>Pezizomycotina</taxon>
        <taxon>Sordariomycetes</taxon>
        <taxon>Hypocreomycetidae</taxon>
        <taxon>Microascales</taxon>
        <taxon>Microascaceae</taxon>
        <taxon>Cephalotrichum</taxon>
    </lineage>
</organism>
<comment type="caution">
    <text evidence="3">The sequence shown here is derived from an EMBL/GenBank/DDBJ whole genome shotgun (WGS) entry which is preliminary data.</text>
</comment>
<dbReference type="AlphaFoldDB" id="A0AAE8T0E2"/>
<dbReference type="EMBL" id="ONZQ02000018">
    <property type="protein sequence ID" value="SPO07067.1"/>
    <property type="molecule type" value="Genomic_DNA"/>
</dbReference>
<evidence type="ECO:0000259" key="2">
    <source>
        <dbReference type="Pfam" id="PF13924"/>
    </source>
</evidence>
<feature type="domain" description="Lipocalin-like" evidence="2">
    <location>
        <begin position="383"/>
        <end position="512"/>
    </location>
</feature>
<dbReference type="Proteomes" id="UP001187682">
    <property type="component" value="Unassembled WGS sequence"/>
</dbReference>
<proteinExistence type="predicted"/>
<evidence type="ECO:0000313" key="4">
    <source>
        <dbReference type="Proteomes" id="UP001187682"/>
    </source>
</evidence>
<evidence type="ECO:0000313" key="3">
    <source>
        <dbReference type="EMBL" id="SPO07067.1"/>
    </source>
</evidence>